<sequence length="280" mass="29638">MIYMLTHYAFVRYALIAGLITGVVAPLIGSFVVVRRLSVIADALAHVTLSGVAFGILMGTISRTMGLVDPVYYGTLFALVAALFIEKLRNVYRFYSELAIPIILSTGVGLGVVLIGLAHGFNVDLMGILFGNILSVTKADLVRIAVAGAVVIATVFLFYKELVSLSFDEEGARLSGVPAGTINFIFSALIALVISVSMQIVGILLVSALITLPVASALRVAHSFRSLIAYAIIFAEISVILGMTASFYFDLATGGTIVLVAVGILLIVLLAGRVRQLVRA</sequence>
<dbReference type="GO" id="GO:0010043">
    <property type="term" value="P:response to zinc ion"/>
    <property type="evidence" value="ECO:0007669"/>
    <property type="project" value="TreeGrafter"/>
</dbReference>
<keyword evidence="4 7" id="KW-1133">Transmembrane helix</keyword>
<evidence type="ECO:0000256" key="5">
    <source>
        <dbReference type="ARBA" id="ARBA00023136"/>
    </source>
</evidence>
<feature type="transmembrane region" description="Helical" evidence="7">
    <location>
        <begin position="98"/>
        <end position="121"/>
    </location>
</feature>
<feature type="transmembrane region" description="Helical" evidence="7">
    <location>
        <begin position="141"/>
        <end position="159"/>
    </location>
</feature>
<evidence type="ECO:0000313" key="8">
    <source>
        <dbReference type="EMBL" id="PTQ56484.1"/>
    </source>
</evidence>
<dbReference type="Proteomes" id="UP000244338">
    <property type="component" value="Unassembled WGS sequence"/>
</dbReference>
<dbReference type="GO" id="GO:0055085">
    <property type="term" value="P:transmembrane transport"/>
    <property type="evidence" value="ECO:0007669"/>
    <property type="project" value="InterPro"/>
</dbReference>
<feature type="transmembrane region" description="Helical" evidence="7">
    <location>
        <begin position="200"/>
        <end position="220"/>
    </location>
</feature>
<keyword evidence="3 6" id="KW-0812">Transmembrane</keyword>
<evidence type="ECO:0000256" key="3">
    <source>
        <dbReference type="ARBA" id="ARBA00022692"/>
    </source>
</evidence>
<dbReference type="EMBL" id="PEBX01000027">
    <property type="protein sequence ID" value="PTQ56484.1"/>
    <property type="molecule type" value="Genomic_DNA"/>
</dbReference>
<protein>
    <submittedName>
        <fullName evidence="8">Zinc ABC transporter, inner membrane permease protein ZnuB</fullName>
    </submittedName>
</protein>
<gene>
    <name evidence="8" type="ORF">BSOLF_0191</name>
</gene>
<dbReference type="SUPFAM" id="SSF81345">
    <property type="entry name" value="ABC transporter involved in vitamin B12 uptake, BtuC"/>
    <property type="match status" value="1"/>
</dbReference>
<feature type="transmembrane region" description="Helical" evidence="7">
    <location>
        <begin position="12"/>
        <end position="34"/>
    </location>
</feature>
<evidence type="ECO:0000256" key="4">
    <source>
        <dbReference type="ARBA" id="ARBA00022989"/>
    </source>
</evidence>
<feature type="transmembrane region" description="Helical" evidence="7">
    <location>
        <begin position="39"/>
        <end position="58"/>
    </location>
</feature>
<keyword evidence="5 7" id="KW-0472">Membrane</keyword>
<dbReference type="Pfam" id="PF00950">
    <property type="entry name" value="ABC-3"/>
    <property type="match status" value="1"/>
</dbReference>
<keyword evidence="6" id="KW-0813">Transport</keyword>
<dbReference type="InterPro" id="IPR001626">
    <property type="entry name" value="ABC_TroCD"/>
</dbReference>
<feature type="transmembrane region" description="Helical" evidence="7">
    <location>
        <begin position="255"/>
        <end position="274"/>
    </location>
</feature>
<comment type="caution">
    <text evidence="8">The sequence shown here is derived from an EMBL/GenBank/DDBJ whole genome shotgun (WGS) entry which is preliminary data.</text>
</comment>
<comment type="subcellular location">
    <subcellularLocation>
        <location evidence="6">Cell membrane</location>
        <topology evidence="6">Multi-pass membrane protein</topology>
    </subcellularLocation>
    <subcellularLocation>
        <location evidence="1">Membrane</location>
        <topology evidence="1">Multi-pass membrane protein</topology>
    </subcellularLocation>
</comment>
<name>A0A2R6Y1C5_9BACL</name>
<evidence type="ECO:0000256" key="2">
    <source>
        <dbReference type="ARBA" id="ARBA00008034"/>
    </source>
</evidence>
<evidence type="ECO:0000256" key="6">
    <source>
        <dbReference type="RuleBase" id="RU003943"/>
    </source>
</evidence>
<evidence type="ECO:0000256" key="7">
    <source>
        <dbReference type="SAM" id="Phobius"/>
    </source>
</evidence>
<feature type="transmembrane region" description="Helical" evidence="7">
    <location>
        <begin position="70"/>
        <end position="86"/>
    </location>
</feature>
<reference evidence="9" key="1">
    <citation type="journal article" date="2018" name="Sci. Rep.">
        <title>Lignite coal burning seam in the remote Altai Mountains harbors a hydrogen-driven thermophilic microbial community.</title>
        <authorList>
            <person name="Kadnikov V.V."/>
            <person name="Mardanov A.V."/>
            <person name="Ivasenko D.A."/>
            <person name="Antsiferov D.V."/>
            <person name="Beletsky A.V."/>
            <person name="Karnachuk O.V."/>
            <person name="Ravin N.V."/>
        </authorList>
    </citation>
    <scope>NUCLEOTIDE SEQUENCE [LARGE SCALE GENOMIC DNA]</scope>
</reference>
<evidence type="ECO:0000313" key="9">
    <source>
        <dbReference type="Proteomes" id="UP000244338"/>
    </source>
</evidence>
<dbReference type="PANTHER" id="PTHR30477">
    <property type="entry name" value="ABC-TRANSPORTER METAL-BINDING PROTEIN"/>
    <property type="match status" value="1"/>
</dbReference>
<dbReference type="Gene3D" id="1.10.3470.10">
    <property type="entry name" value="ABC transporter involved in vitamin B12 uptake, BtuC"/>
    <property type="match status" value="1"/>
</dbReference>
<dbReference type="AlphaFoldDB" id="A0A2R6Y1C5"/>
<proteinExistence type="inferred from homology"/>
<dbReference type="InterPro" id="IPR037294">
    <property type="entry name" value="ABC_BtuC-like"/>
</dbReference>
<accession>A0A2R6Y1C5</accession>
<evidence type="ECO:0000256" key="1">
    <source>
        <dbReference type="ARBA" id="ARBA00004141"/>
    </source>
</evidence>
<organism evidence="8 9">
    <name type="scientific">Candidatus Carbonibacillus altaicus</name>
    <dbReference type="NCBI Taxonomy" id="2163959"/>
    <lineage>
        <taxon>Bacteria</taxon>
        <taxon>Bacillati</taxon>
        <taxon>Bacillota</taxon>
        <taxon>Bacilli</taxon>
        <taxon>Bacillales</taxon>
        <taxon>Candidatus Carbonibacillus</taxon>
    </lineage>
</organism>
<feature type="transmembrane region" description="Helical" evidence="7">
    <location>
        <begin position="171"/>
        <end position="194"/>
    </location>
</feature>
<dbReference type="PANTHER" id="PTHR30477:SF22">
    <property type="entry name" value="METAL ABC TRANSPORTER PERMEASE"/>
    <property type="match status" value="1"/>
</dbReference>
<feature type="transmembrane region" description="Helical" evidence="7">
    <location>
        <begin position="227"/>
        <end position="249"/>
    </location>
</feature>
<comment type="similarity">
    <text evidence="2 6">Belongs to the ABC-3 integral membrane protein family.</text>
</comment>
<dbReference type="GO" id="GO:0043190">
    <property type="term" value="C:ATP-binding cassette (ABC) transporter complex"/>
    <property type="evidence" value="ECO:0007669"/>
    <property type="project" value="InterPro"/>
</dbReference>